<dbReference type="OrthoDB" id="264096at2"/>
<protein>
    <submittedName>
        <fullName evidence="2">Uncharacterized protein</fullName>
    </submittedName>
</protein>
<gene>
    <name evidence="2" type="ORF">GB883_09590</name>
</gene>
<evidence type="ECO:0000313" key="3">
    <source>
        <dbReference type="Proteomes" id="UP000451860"/>
    </source>
</evidence>
<evidence type="ECO:0000313" key="2">
    <source>
        <dbReference type="EMBL" id="KAE8764324.1"/>
    </source>
</evidence>
<dbReference type="RefSeq" id="WP_152202475.1">
    <property type="nucleotide sequence ID" value="NZ_VUKF01000014.1"/>
</dbReference>
<accession>A0A7J5UQD9</accession>
<feature type="region of interest" description="Disordered" evidence="1">
    <location>
        <begin position="146"/>
        <end position="167"/>
    </location>
</feature>
<comment type="caution">
    <text evidence="2">The sequence shown here is derived from an EMBL/GenBank/DDBJ whole genome shotgun (WGS) entry which is preliminary data.</text>
</comment>
<name>A0A7J5UQD9_9MICO</name>
<reference evidence="2 3" key="1">
    <citation type="submission" date="2019-10" db="EMBL/GenBank/DDBJ databases">
        <title>Georgenia wutianyii sp. nov. and Georgenia yuyongxinii sp. nov. isolated from plateau pika (Ochotona curzoniae) in the Qinghai-Tibet plateau of China.</title>
        <authorList>
            <person name="Tian Z."/>
        </authorList>
    </citation>
    <scope>NUCLEOTIDE SEQUENCE [LARGE SCALE GENOMIC DNA]</scope>
    <source>
        <strain evidence="2 3">DSM 21501</strain>
    </source>
</reference>
<evidence type="ECO:0000256" key="1">
    <source>
        <dbReference type="SAM" id="MobiDB-lite"/>
    </source>
</evidence>
<dbReference type="EMBL" id="WHJE01000036">
    <property type="protein sequence ID" value="KAE8764324.1"/>
    <property type="molecule type" value="Genomic_DNA"/>
</dbReference>
<dbReference type="Proteomes" id="UP000451860">
    <property type="component" value="Unassembled WGS sequence"/>
</dbReference>
<dbReference type="AlphaFoldDB" id="A0A7J5UQD9"/>
<organism evidence="2 3">
    <name type="scientific">Georgenia thermotolerans</name>
    <dbReference type="NCBI Taxonomy" id="527326"/>
    <lineage>
        <taxon>Bacteria</taxon>
        <taxon>Bacillati</taxon>
        <taxon>Actinomycetota</taxon>
        <taxon>Actinomycetes</taxon>
        <taxon>Micrococcales</taxon>
        <taxon>Bogoriellaceae</taxon>
        <taxon>Georgenia</taxon>
    </lineage>
</organism>
<keyword evidence="3" id="KW-1185">Reference proteome</keyword>
<sequence>MNDPVPDPFARAQAVADAVLYEGYVLYPYRKSSPKNQVRWQFGVLAPRGWIEARGDARDSVAGSSEGWWQQSECLLEAPPTATVRVRVRYLRLQARDVEALRPDGSFQRVERLETGDRAELSFEEAVPRLADVVVPLARLREGPLTADISAPGGEDVEPVPDGATRPAGRVVRRRRPLAARVHVTAEPAPTPFPLLRLRVRTENTAAGPPPDAPRPVALRSSLVAAHTLLATDDGAFLSLLDPPAWAGESAGQCANVRTFPVLVGEPGSRDLVLSSPIILYDHPRVAPESPGDLFDAAEIDEILSLRTLTLTDAEKAEVRATDPRTAAIVDRVDTMPPEVMARLHGAIRSLRPARTPPGAESVVVAGVPVARGSRVRLHPRPRGTDAHDMFLTGRTARVEGVYRDVDDARHVAVTLEDPSSEPHRWYGRFHYFAPEEVEPLADDAPVDGTAGGAP</sequence>
<proteinExistence type="predicted"/>